<feature type="region of interest" description="Disordered" evidence="1">
    <location>
        <begin position="267"/>
        <end position="298"/>
    </location>
</feature>
<reference evidence="3 4" key="1">
    <citation type="submission" date="2023-01" db="EMBL/GenBank/DDBJ databases">
        <authorList>
            <person name="Whitehead M."/>
        </authorList>
    </citation>
    <scope>NUCLEOTIDE SEQUENCE [LARGE SCALE GENOMIC DNA]</scope>
</reference>
<evidence type="ECO:0000313" key="3">
    <source>
        <dbReference type="EMBL" id="CAI6371225.1"/>
    </source>
</evidence>
<dbReference type="InterPro" id="IPR032135">
    <property type="entry name" value="DUF4817"/>
</dbReference>
<dbReference type="GO" id="GO:0003676">
    <property type="term" value="F:nucleic acid binding"/>
    <property type="evidence" value="ECO:0007669"/>
    <property type="project" value="InterPro"/>
</dbReference>
<dbReference type="PANTHER" id="PTHR47326">
    <property type="entry name" value="TRANSPOSABLE ELEMENT TC3 TRANSPOSASE-LIKE PROTEIN"/>
    <property type="match status" value="1"/>
</dbReference>
<evidence type="ECO:0000256" key="1">
    <source>
        <dbReference type="SAM" id="MobiDB-lite"/>
    </source>
</evidence>
<dbReference type="AlphaFoldDB" id="A0AAV0XRU8"/>
<evidence type="ECO:0000259" key="2">
    <source>
        <dbReference type="Pfam" id="PF16087"/>
    </source>
</evidence>
<dbReference type="PANTHER" id="PTHR47326:SF1">
    <property type="entry name" value="HTH PSQ-TYPE DOMAIN-CONTAINING PROTEIN"/>
    <property type="match status" value="1"/>
</dbReference>
<name>A0AAV0XRU8_9HEMI</name>
<sequence>MSLKPYPHNFCELFSTVWQITMNGYSVEQRVRIIQFYYQNQCSVSETFRALLDFYPRILRRDLGLHPYEIQLTQGLKVNDHTQRRVFADWVLGQLAVDPNFAKKIIFSDEAHFWMNGYVNKQNCRIWDDTNPHKTQKNKMHPEEITVWCGFWSGGIIGPYFFQNETGIAITVNGERYRSMINNFFWPKLYDMDTEDMWFQQDGATCHTARATMDILRERFEGMVISRNGDINWPPRSCDLTPLDFFLWGYLKSHVHANKPTINLCPQSQHNQHHQANSTRFMQQSDRKLDHPNTCHQSKPRRTFERCYIP</sequence>
<feature type="domain" description="DUF4817" evidence="2">
    <location>
        <begin position="26"/>
        <end position="57"/>
    </location>
</feature>
<gene>
    <name evidence="3" type="ORF">MEUPH1_LOCUS25255</name>
</gene>
<evidence type="ECO:0000313" key="4">
    <source>
        <dbReference type="Proteomes" id="UP001160148"/>
    </source>
</evidence>
<comment type="caution">
    <text evidence="3">The sequence shown here is derived from an EMBL/GenBank/DDBJ whole genome shotgun (WGS) entry which is preliminary data.</text>
</comment>
<accession>A0AAV0XRU8</accession>
<dbReference type="InterPro" id="IPR036397">
    <property type="entry name" value="RNaseH_sf"/>
</dbReference>
<dbReference type="Proteomes" id="UP001160148">
    <property type="component" value="Unassembled WGS sequence"/>
</dbReference>
<dbReference type="EMBL" id="CARXXK010000821">
    <property type="protein sequence ID" value="CAI6371225.1"/>
    <property type="molecule type" value="Genomic_DNA"/>
</dbReference>
<organism evidence="3 4">
    <name type="scientific">Macrosiphum euphorbiae</name>
    <name type="common">potato aphid</name>
    <dbReference type="NCBI Taxonomy" id="13131"/>
    <lineage>
        <taxon>Eukaryota</taxon>
        <taxon>Metazoa</taxon>
        <taxon>Ecdysozoa</taxon>
        <taxon>Arthropoda</taxon>
        <taxon>Hexapoda</taxon>
        <taxon>Insecta</taxon>
        <taxon>Pterygota</taxon>
        <taxon>Neoptera</taxon>
        <taxon>Paraneoptera</taxon>
        <taxon>Hemiptera</taxon>
        <taxon>Sternorrhyncha</taxon>
        <taxon>Aphidomorpha</taxon>
        <taxon>Aphidoidea</taxon>
        <taxon>Aphididae</taxon>
        <taxon>Macrosiphini</taxon>
        <taxon>Macrosiphum</taxon>
    </lineage>
</organism>
<protein>
    <recommendedName>
        <fullName evidence="2">DUF4817 domain-containing protein</fullName>
    </recommendedName>
</protein>
<feature type="compositionally biased region" description="Low complexity" evidence="1">
    <location>
        <begin position="267"/>
        <end position="278"/>
    </location>
</feature>
<dbReference type="Gene3D" id="3.30.420.10">
    <property type="entry name" value="Ribonuclease H-like superfamily/Ribonuclease H"/>
    <property type="match status" value="1"/>
</dbReference>
<keyword evidence="4" id="KW-1185">Reference proteome</keyword>
<dbReference type="Pfam" id="PF16087">
    <property type="entry name" value="DUF4817"/>
    <property type="match status" value="1"/>
</dbReference>
<proteinExistence type="predicted"/>